<keyword evidence="9" id="KW-1185">Reference proteome</keyword>
<evidence type="ECO:0000313" key="9">
    <source>
        <dbReference type="Proteomes" id="UP001608902"/>
    </source>
</evidence>
<dbReference type="EMBL" id="JBGFUD010001062">
    <property type="protein sequence ID" value="MFH4975688.1"/>
    <property type="molecule type" value="Genomic_DNA"/>
</dbReference>
<dbReference type="FunFam" id="3.40.50.10420:FF:000007">
    <property type="entry name" value="5-formyltetrahydrofolate cyclo-ligase"/>
    <property type="match status" value="1"/>
</dbReference>
<dbReference type="PANTHER" id="PTHR23407:SF1">
    <property type="entry name" value="5-FORMYLTETRAHYDROFOLATE CYCLO-LIGASE"/>
    <property type="match status" value="1"/>
</dbReference>
<comment type="cofactor">
    <cofactor evidence="7">
        <name>Mg(2+)</name>
        <dbReference type="ChEBI" id="CHEBI:18420"/>
    </cofactor>
</comment>
<keyword evidence="3 6" id="KW-0067">ATP-binding</keyword>
<dbReference type="PANTHER" id="PTHR23407">
    <property type="entry name" value="ATPASE INHIBITOR/5-FORMYLTETRAHYDROFOLATE CYCLO-LIGASE"/>
    <property type="match status" value="1"/>
</dbReference>
<dbReference type="SUPFAM" id="SSF100950">
    <property type="entry name" value="NagB/RpiA/CoA transferase-like"/>
    <property type="match status" value="1"/>
</dbReference>
<dbReference type="InterPro" id="IPR024185">
    <property type="entry name" value="FTHF_cligase-like_sf"/>
</dbReference>
<dbReference type="Gene3D" id="3.40.50.10420">
    <property type="entry name" value="NagB/RpiA/CoA transferase-like"/>
    <property type="match status" value="1"/>
</dbReference>
<dbReference type="AlphaFoldDB" id="A0ABD6EFJ8"/>
<comment type="similarity">
    <text evidence="1 7">Belongs to the 5-formyltetrahydrofolate cyclo-ligase family.</text>
</comment>
<organism evidence="8 9">
    <name type="scientific">Gnathostoma spinigerum</name>
    <dbReference type="NCBI Taxonomy" id="75299"/>
    <lineage>
        <taxon>Eukaryota</taxon>
        <taxon>Metazoa</taxon>
        <taxon>Ecdysozoa</taxon>
        <taxon>Nematoda</taxon>
        <taxon>Chromadorea</taxon>
        <taxon>Rhabditida</taxon>
        <taxon>Spirurina</taxon>
        <taxon>Gnathostomatomorpha</taxon>
        <taxon>Gnathostomatoidea</taxon>
        <taxon>Gnathostomatidae</taxon>
        <taxon>Gnathostoma</taxon>
    </lineage>
</organism>
<dbReference type="PIRSF" id="PIRSF006806">
    <property type="entry name" value="FTHF_cligase"/>
    <property type="match status" value="1"/>
</dbReference>
<gene>
    <name evidence="8" type="ORF">AB6A40_002397</name>
</gene>
<reference evidence="8 9" key="1">
    <citation type="submission" date="2024-08" db="EMBL/GenBank/DDBJ databases">
        <title>Gnathostoma spinigerum genome.</title>
        <authorList>
            <person name="Gonzalez-Bertolin B."/>
            <person name="Monzon S."/>
            <person name="Zaballos A."/>
            <person name="Jimenez P."/>
            <person name="Dekumyoy P."/>
            <person name="Varona S."/>
            <person name="Cuesta I."/>
            <person name="Sumanam S."/>
            <person name="Adisakwattana P."/>
            <person name="Gasser R.B."/>
            <person name="Hernandez-Gonzalez A."/>
            <person name="Young N.D."/>
            <person name="Perteguer M.J."/>
        </authorList>
    </citation>
    <scope>NUCLEOTIDE SEQUENCE [LARGE SCALE GENOMIC DNA]</scope>
    <source>
        <strain evidence="8">AL3</strain>
        <tissue evidence="8">Liver</tissue>
    </source>
</reference>
<keyword evidence="7" id="KW-0460">Magnesium</keyword>
<evidence type="ECO:0000256" key="5">
    <source>
        <dbReference type="ARBA" id="ARBA00038966"/>
    </source>
</evidence>
<feature type="binding site" evidence="6">
    <location>
        <position position="61"/>
    </location>
    <ligand>
        <name>substrate</name>
    </ligand>
</feature>
<evidence type="ECO:0000256" key="3">
    <source>
        <dbReference type="ARBA" id="ARBA00022840"/>
    </source>
</evidence>
<evidence type="ECO:0000256" key="4">
    <source>
        <dbReference type="ARBA" id="ARBA00036539"/>
    </source>
</evidence>
<comment type="catalytic activity">
    <reaction evidence="4 7">
        <text>(6S)-5-formyl-5,6,7,8-tetrahydrofolate + ATP = (6R)-5,10-methenyltetrahydrofolate + ADP + phosphate</text>
        <dbReference type="Rhea" id="RHEA:10488"/>
        <dbReference type="ChEBI" id="CHEBI:30616"/>
        <dbReference type="ChEBI" id="CHEBI:43474"/>
        <dbReference type="ChEBI" id="CHEBI:57455"/>
        <dbReference type="ChEBI" id="CHEBI:57457"/>
        <dbReference type="ChEBI" id="CHEBI:456216"/>
        <dbReference type="EC" id="6.3.3.2"/>
    </reaction>
</comment>
<name>A0ABD6EFJ8_9BILA</name>
<dbReference type="GO" id="GO:0046872">
    <property type="term" value="F:metal ion binding"/>
    <property type="evidence" value="ECO:0007669"/>
    <property type="project" value="UniProtKB-KW"/>
</dbReference>
<keyword evidence="2 6" id="KW-0547">Nucleotide-binding</keyword>
<feature type="binding site" evidence="6">
    <location>
        <begin position="10"/>
        <end position="14"/>
    </location>
    <ligand>
        <name>ATP</name>
        <dbReference type="ChEBI" id="CHEBI:30616"/>
    </ligand>
</feature>
<dbReference type="InterPro" id="IPR002698">
    <property type="entry name" value="FTHF_cligase"/>
</dbReference>
<keyword evidence="7" id="KW-0479">Metal-binding</keyword>
<feature type="binding site" evidence="6">
    <location>
        <begin position="145"/>
        <end position="153"/>
    </location>
    <ligand>
        <name>ATP</name>
        <dbReference type="ChEBI" id="CHEBI:30616"/>
    </ligand>
</feature>
<evidence type="ECO:0000256" key="2">
    <source>
        <dbReference type="ARBA" id="ARBA00022741"/>
    </source>
</evidence>
<protein>
    <recommendedName>
        <fullName evidence="5 7">5-formyltetrahydrofolate cyclo-ligase</fullName>
        <ecNumber evidence="5 7">6.3.3.2</ecNumber>
    </recommendedName>
</protein>
<evidence type="ECO:0000256" key="6">
    <source>
        <dbReference type="PIRSR" id="PIRSR006806-1"/>
    </source>
</evidence>
<dbReference type="Proteomes" id="UP001608902">
    <property type="component" value="Unassembled WGS sequence"/>
</dbReference>
<evidence type="ECO:0000256" key="1">
    <source>
        <dbReference type="ARBA" id="ARBA00010638"/>
    </source>
</evidence>
<dbReference type="Pfam" id="PF01812">
    <property type="entry name" value="5-FTHF_cyc-lig"/>
    <property type="match status" value="1"/>
</dbReference>
<accession>A0ABD6EFJ8</accession>
<evidence type="ECO:0000313" key="8">
    <source>
        <dbReference type="EMBL" id="MFH4975688.1"/>
    </source>
</evidence>
<dbReference type="GO" id="GO:0030272">
    <property type="term" value="F:5-formyltetrahydrofolate cyclo-ligase activity"/>
    <property type="evidence" value="ECO:0007669"/>
    <property type="project" value="UniProtKB-EC"/>
</dbReference>
<proteinExistence type="inferred from homology"/>
<sequence length="199" mass="22733">MSSTVRSEAKMAKRKEIAEILKTLSPTEIHRQSDAIFNKIIVSDWYINAKRISVYASTKGEVETGTIIADCLSKDKMIFIPHFTKGSNEMEMLRIRTLDEFKSLDTTLWGIPQHSKWSQEMRYEQQGALDLIIVPGMAFTAKGNRLGHGRGYYDRFLVEHKRIFGTYPMMVGLALKEQICDSIPTTTDDIDMNIVLYSD</sequence>
<dbReference type="EC" id="6.3.3.2" evidence="5 7"/>
<evidence type="ECO:0000256" key="7">
    <source>
        <dbReference type="RuleBase" id="RU361279"/>
    </source>
</evidence>
<comment type="caution">
    <text evidence="8">The sequence shown here is derived from an EMBL/GenBank/DDBJ whole genome shotgun (WGS) entry which is preliminary data.</text>
</comment>
<dbReference type="InterPro" id="IPR037171">
    <property type="entry name" value="NagB/RpiA_transferase-like"/>
</dbReference>
<dbReference type="NCBIfam" id="TIGR02727">
    <property type="entry name" value="MTHFS_bact"/>
    <property type="match status" value="1"/>
</dbReference>
<dbReference type="GO" id="GO:0005524">
    <property type="term" value="F:ATP binding"/>
    <property type="evidence" value="ECO:0007669"/>
    <property type="project" value="UniProtKB-KW"/>
</dbReference>